<evidence type="ECO:0000259" key="6">
    <source>
        <dbReference type="SMART" id="SM00663"/>
    </source>
</evidence>
<feature type="domain" description="RNA polymerase N-terminal" evidence="6">
    <location>
        <begin position="196"/>
        <end position="463"/>
    </location>
</feature>
<dbReference type="Proteomes" id="UP000222950">
    <property type="component" value="Segment"/>
</dbReference>
<organism evidence="7 8">
    <name type="scientific">Ralstonia phage RP31</name>
    <dbReference type="NCBI Taxonomy" id="1923890"/>
    <lineage>
        <taxon>Viruses</taxon>
        <taxon>Duplodnaviria</taxon>
        <taxon>Heunggongvirae</taxon>
        <taxon>Uroviricota</taxon>
        <taxon>Caudoviricetes</taxon>
        <taxon>Chimalliviridae</taxon>
        <taxon>Ripduovirus</taxon>
        <taxon>Ripduovirus RP12</taxon>
    </lineage>
</organism>
<dbReference type="GO" id="GO:0003899">
    <property type="term" value="F:DNA-directed RNA polymerase activity"/>
    <property type="evidence" value="ECO:0007669"/>
    <property type="project" value="UniProtKB-EC"/>
</dbReference>
<dbReference type="Pfam" id="PF00623">
    <property type="entry name" value="RNA_pol_Rpb1_2"/>
    <property type="match status" value="1"/>
</dbReference>
<evidence type="ECO:0000256" key="3">
    <source>
        <dbReference type="ARBA" id="ARBA00022679"/>
    </source>
</evidence>
<dbReference type="GO" id="GO:0003677">
    <property type="term" value="F:DNA binding"/>
    <property type="evidence" value="ECO:0007669"/>
    <property type="project" value="InterPro"/>
</dbReference>
<dbReference type="SMART" id="SM00663">
    <property type="entry name" value="RPOLA_N"/>
    <property type="match status" value="1"/>
</dbReference>
<dbReference type="EMBL" id="AP017925">
    <property type="protein sequence ID" value="BAW19548.1"/>
    <property type="molecule type" value="Genomic_DNA"/>
</dbReference>
<evidence type="ECO:0000313" key="8">
    <source>
        <dbReference type="Proteomes" id="UP000222950"/>
    </source>
</evidence>
<reference evidence="7 8" key="1">
    <citation type="submission" date="2016-12" db="EMBL/GenBank/DDBJ databases">
        <title>Characterization of two jumbo phages RP12 and RP31 infecting the phytopathogen Ralstonia solanacearum.</title>
        <authorList>
            <person name="Kawasaki T."/>
            <person name="Yoshikawa G."/>
            <person name="Ogata H."/>
            <person name="Yamada T."/>
        </authorList>
    </citation>
    <scope>NUCLEOTIDE SEQUENCE [LARGE SCALE GENOMIC DNA]</scope>
    <source>
        <strain evidence="7 8">RP31</strain>
    </source>
</reference>
<dbReference type="InterPro" id="IPR000722">
    <property type="entry name" value="RNA_pol_asu"/>
</dbReference>
<evidence type="ECO:0000256" key="4">
    <source>
        <dbReference type="ARBA" id="ARBA00022695"/>
    </source>
</evidence>
<keyword evidence="4" id="KW-0548">Nucleotidyltransferase</keyword>
<protein>
    <recommendedName>
        <fullName evidence="1">DNA-directed RNA polymerase</fullName>
        <ecNumber evidence="1">2.7.7.6</ecNumber>
    </recommendedName>
</protein>
<keyword evidence="3" id="KW-0808">Transferase</keyword>
<dbReference type="Gene3D" id="2.40.40.20">
    <property type="match status" value="1"/>
</dbReference>
<accession>A0A1L7N249</accession>
<dbReference type="InterPro" id="IPR006592">
    <property type="entry name" value="RNA_pol_N"/>
</dbReference>
<dbReference type="SUPFAM" id="SSF64484">
    <property type="entry name" value="beta and beta-prime subunits of DNA dependent RNA-polymerase"/>
    <property type="match status" value="1"/>
</dbReference>
<evidence type="ECO:0000256" key="2">
    <source>
        <dbReference type="ARBA" id="ARBA00022478"/>
    </source>
</evidence>
<dbReference type="EC" id="2.7.7.6" evidence="1"/>
<dbReference type="GO" id="GO:0006351">
    <property type="term" value="P:DNA-templated transcription"/>
    <property type="evidence" value="ECO:0007669"/>
    <property type="project" value="InterPro"/>
</dbReference>
<evidence type="ECO:0000313" key="7">
    <source>
        <dbReference type="EMBL" id="BAW19548.1"/>
    </source>
</evidence>
<evidence type="ECO:0000256" key="1">
    <source>
        <dbReference type="ARBA" id="ARBA00012418"/>
    </source>
</evidence>
<sequence>MGIHLNLVDFDRTFDTMSVEPVIVNDLPAFTEQNMDLIHKTIYTRHTPDMLSNEPSCTCKKSKGEFRKNTICPYCFTEVRDVVAEDLETVTWIRAPHGVDGLINPIVWTMLSERFSIGSFNLIQYLTDTQYRVPENQVGKFSPIIDQLPFERGLNNFIANFAEIKEFLFSLNIFKSRVKGRVTTDFLRKMLDENPNCLFAKHLPIPHRSLLVVEDGTSGGVYLDEFTPKAINAVLTLAGIDTPSSKGELTTSQRLRESRAVRAVARLAEYYYYVCSKRLAKKEGIFRKHVFATRSHFSFRAVVASITEPHHHEQIYIPWGVATSVFQLHLTNKLYRLGFTPNEAQDFLHQYATTYHPLLEYLFNELIAESPDPRGIAATLNRPPSLKRGSIQAVFIARVKRPEEGQTVSMSILIVRPLNCDFDGDALQFTLALDGYIANALKNLAPYKNSFSLDNIRAISSALEHSKTVVGTTSNWMETTDEELDPVILARMMALPDAPPPRVLH</sequence>
<keyword evidence="5" id="KW-0804">Transcription</keyword>
<evidence type="ECO:0000256" key="5">
    <source>
        <dbReference type="ARBA" id="ARBA00023163"/>
    </source>
</evidence>
<dbReference type="GO" id="GO:0000428">
    <property type="term" value="C:DNA-directed RNA polymerase complex"/>
    <property type="evidence" value="ECO:0007669"/>
    <property type="project" value="UniProtKB-KW"/>
</dbReference>
<keyword evidence="2 7" id="KW-0240">DNA-directed RNA polymerase</keyword>
<proteinExistence type="predicted"/>
<name>A0A1L7N249_9CAUD</name>